<comment type="subcellular location">
    <subcellularLocation>
        <location evidence="7">Cell inner membrane</location>
        <topology evidence="7">Single-pass membrane protein</topology>
    </subcellularLocation>
</comment>
<dbReference type="InterPro" id="IPR003770">
    <property type="entry name" value="MLTG-like"/>
</dbReference>
<dbReference type="OrthoDB" id="9814591at2"/>
<evidence type="ECO:0000256" key="3">
    <source>
        <dbReference type="ARBA" id="ARBA00022989"/>
    </source>
</evidence>
<evidence type="ECO:0000256" key="4">
    <source>
        <dbReference type="ARBA" id="ARBA00023136"/>
    </source>
</evidence>
<comment type="similarity">
    <text evidence="7">Belongs to the transglycosylase MltG family.</text>
</comment>
<dbReference type="GO" id="GO:0009252">
    <property type="term" value="P:peptidoglycan biosynthetic process"/>
    <property type="evidence" value="ECO:0007669"/>
    <property type="project" value="UniProtKB-UniRule"/>
</dbReference>
<accession>A0A1M6XCS1</accession>
<evidence type="ECO:0000256" key="7">
    <source>
        <dbReference type="HAMAP-Rule" id="MF_02065"/>
    </source>
</evidence>
<dbReference type="EMBL" id="FRAL01000007">
    <property type="protein sequence ID" value="SHL03742.1"/>
    <property type="molecule type" value="Genomic_DNA"/>
</dbReference>
<evidence type="ECO:0000256" key="2">
    <source>
        <dbReference type="ARBA" id="ARBA00022692"/>
    </source>
</evidence>
<proteinExistence type="inferred from homology"/>
<dbReference type="NCBIfam" id="TIGR00247">
    <property type="entry name" value="endolytic transglycosylase MltG"/>
    <property type="match status" value="1"/>
</dbReference>
<dbReference type="PANTHER" id="PTHR30518">
    <property type="entry name" value="ENDOLYTIC MUREIN TRANSGLYCOSYLASE"/>
    <property type="match status" value="1"/>
</dbReference>
<keyword evidence="6 7" id="KW-0961">Cell wall biogenesis/degradation</keyword>
<keyword evidence="5 7" id="KW-0456">Lyase</keyword>
<dbReference type="EC" id="4.2.2.29" evidence="7"/>
<keyword evidence="3 7" id="KW-1133">Transmembrane helix</keyword>
<comment type="function">
    <text evidence="7">Functions as a peptidoglycan terminase that cleaves nascent peptidoglycan strands endolytically to terminate their elongation.</text>
</comment>
<comment type="catalytic activity">
    <reaction evidence="7">
        <text>a peptidoglycan chain = a peptidoglycan chain with N-acetyl-1,6-anhydromuramyl-[peptide] at the reducing end + a peptidoglycan chain with N-acetylglucosamine at the non-reducing end.</text>
        <dbReference type="EC" id="4.2.2.29"/>
    </reaction>
</comment>
<keyword evidence="2 7" id="KW-0812">Transmembrane</keyword>
<dbReference type="Proteomes" id="UP000184248">
    <property type="component" value="Unassembled WGS sequence"/>
</dbReference>
<evidence type="ECO:0000256" key="6">
    <source>
        <dbReference type="ARBA" id="ARBA00023316"/>
    </source>
</evidence>
<organism evidence="8 9">
    <name type="scientific">Halomonas caseinilytica</name>
    <dbReference type="NCBI Taxonomy" id="438744"/>
    <lineage>
        <taxon>Bacteria</taxon>
        <taxon>Pseudomonadati</taxon>
        <taxon>Pseudomonadota</taxon>
        <taxon>Gammaproteobacteria</taxon>
        <taxon>Oceanospirillales</taxon>
        <taxon>Halomonadaceae</taxon>
        <taxon>Halomonas</taxon>
    </lineage>
</organism>
<dbReference type="Pfam" id="PF02618">
    <property type="entry name" value="YceG"/>
    <property type="match status" value="1"/>
</dbReference>
<evidence type="ECO:0000256" key="1">
    <source>
        <dbReference type="ARBA" id="ARBA00022475"/>
    </source>
</evidence>
<dbReference type="GO" id="GO:0071555">
    <property type="term" value="P:cell wall organization"/>
    <property type="evidence" value="ECO:0007669"/>
    <property type="project" value="UniProtKB-KW"/>
</dbReference>
<dbReference type="RefSeq" id="WP_064698777.1">
    <property type="nucleotide sequence ID" value="NZ_BDEO01000002.1"/>
</dbReference>
<dbReference type="PANTHER" id="PTHR30518:SF2">
    <property type="entry name" value="ENDOLYTIC MUREIN TRANSGLYCOSYLASE"/>
    <property type="match status" value="1"/>
</dbReference>
<dbReference type="Gene3D" id="3.30.1490.480">
    <property type="entry name" value="Endolytic murein transglycosylase"/>
    <property type="match status" value="1"/>
</dbReference>
<evidence type="ECO:0000313" key="8">
    <source>
        <dbReference type="EMBL" id="SHL03742.1"/>
    </source>
</evidence>
<dbReference type="GO" id="GO:0008932">
    <property type="term" value="F:lytic endotransglycosylase activity"/>
    <property type="evidence" value="ECO:0007669"/>
    <property type="project" value="UniProtKB-UniRule"/>
</dbReference>
<dbReference type="Gene3D" id="3.30.160.60">
    <property type="entry name" value="Classic Zinc Finger"/>
    <property type="match status" value="1"/>
</dbReference>
<evidence type="ECO:0000256" key="5">
    <source>
        <dbReference type="ARBA" id="ARBA00023239"/>
    </source>
</evidence>
<keyword evidence="9" id="KW-1185">Reference proteome</keyword>
<dbReference type="CDD" id="cd08010">
    <property type="entry name" value="MltG_like"/>
    <property type="match status" value="1"/>
</dbReference>
<evidence type="ECO:0000313" key="9">
    <source>
        <dbReference type="Proteomes" id="UP000184248"/>
    </source>
</evidence>
<dbReference type="AlphaFoldDB" id="A0A1M6XCS1"/>
<keyword evidence="7" id="KW-0997">Cell inner membrane</keyword>
<reference evidence="9" key="1">
    <citation type="submission" date="2016-11" db="EMBL/GenBank/DDBJ databases">
        <authorList>
            <person name="Varghese N."/>
            <person name="Submissions S."/>
        </authorList>
    </citation>
    <scope>NUCLEOTIDE SEQUENCE [LARGE SCALE GENOMIC DNA]</scope>
    <source>
        <strain evidence="9">ALO Sharm</strain>
    </source>
</reference>
<dbReference type="HAMAP" id="MF_02065">
    <property type="entry name" value="MltG"/>
    <property type="match status" value="1"/>
</dbReference>
<keyword evidence="1 7" id="KW-1003">Cell membrane</keyword>
<gene>
    <name evidence="7" type="primary">mltG</name>
    <name evidence="8" type="ORF">SAMN05192556_107106</name>
</gene>
<feature type="site" description="Important for catalytic activity" evidence="7">
    <location>
        <position position="218"/>
    </location>
</feature>
<sequence length="334" mass="37905">MKRALKFLPPLVILVALVVGGGYRYWETRLDTPLSIEAPLIYEVPEGAGYHRVIAELDERGILEDAWAFRLLTRLDPDAVPSLRPGEYRLEPGMDGQALLERLRRHELVSYDLTIPEGWTFEQMRAALNAAEKLEHETQALSDAEVMARLGREGEHPEGRFFPDTYRYRKGVSDLDILRQAMVRMDEVLEATWAERAEDLPLETPYEALILASLVERETGAPEERGRIAGVFVRRLERGMRLQTDPTVIYGMGEHYDGNITRADLREATPYNTYVIEGLPPTPIALPGRASLEAAVNPAEGEALYFVSRGDGTHHFSRTLREHNNAVNRYIRNR</sequence>
<feature type="transmembrane region" description="Helical" evidence="7">
    <location>
        <begin position="7"/>
        <end position="26"/>
    </location>
</feature>
<name>A0A1M6XCS1_9GAMM</name>
<protein>
    <recommendedName>
        <fullName evidence="7">Endolytic murein transglycosylase</fullName>
        <ecNumber evidence="7">4.2.2.29</ecNumber>
    </recommendedName>
    <alternativeName>
        <fullName evidence="7">Peptidoglycan lytic transglycosylase</fullName>
    </alternativeName>
    <alternativeName>
        <fullName evidence="7">Peptidoglycan polymerization terminase</fullName>
    </alternativeName>
</protein>
<dbReference type="GO" id="GO:0005886">
    <property type="term" value="C:plasma membrane"/>
    <property type="evidence" value="ECO:0007669"/>
    <property type="project" value="UniProtKB-SubCell"/>
</dbReference>
<keyword evidence="4 7" id="KW-0472">Membrane</keyword>